<dbReference type="Proteomes" id="UP000248863">
    <property type="component" value="Unassembled WGS sequence"/>
</dbReference>
<comment type="caution">
    <text evidence="2">The sequence shown here is derived from an EMBL/GenBank/DDBJ whole genome shotgun (WGS) entry which is preliminary data.</text>
</comment>
<dbReference type="EMBL" id="NPEU01000977">
    <property type="protein sequence ID" value="RAI26113.1"/>
    <property type="molecule type" value="Genomic_DNA"/>
</dbReference>
<proteinExistence type="predicted"/>
<evidence type="ECO:0000313" key="3">
    <source>
        <dbReference type="Proteomes" id="UP000248863"/>
    </source>
</evidence>
<name>A0A327JLC0_9BRAD</name>
<dbReference type="RefSeq" id="WP_111360788.1">
    <property type="nucleotide sequence ID" value="NZ_NHSK01000235.1"/>
</dbReference>
<evidence type="ECO:0000313" key="2">
    <source>
        <dbReference type="EMBL" id="RAI26113.1"/>
    </source>
</evidence>
<sequence>MAKRPTTAAEPADTAPAPAAAAAPAETPDATPDASADEAPATPRFFLVLSPLLLDGALHDIGDRVGLFPAEIPALQAAGVLGEDVTADS</sequence>
<feature type="region of interest" description="Disordered" evidence="1">
    <location>
        <begin position="1"/>
        <end position="38"/>
    </location>
</feature>
<evidence type="ECO:0000256" key="1">
    <source>
        <dbReference type="SAM" id="MobiDB-lite"/>
    </source>
</evidence>
<reference evidence="2 3" key="1">
    <citation type="submission" date="2017-07" db="EMBL/GenBank/DDBJ databases">
        <title>Draft Genome Sequences of Select Purple Nonsulfur Bacteria.</title>
        <authorList>
            <person name="Lasarre B."/>
            <person name="Mckinlay J.B."/>
        </authorList>
    </citation>
    <scope>NUCLEOTIDE SEQUENCE [LARGE SCALE GENOMIC DNA]</scope>
    <source>
        <strain evidence="2 3">DSM 11907</strain>
    </source>
</reference>
<organism evidence="2 3">
    <name type="scientific">Rhodoplanes elegans</name>
    <dbReference type="NCBI Taxonomy" id="29408"/>
    <lineage>
        <taxon>Bacteria</taxon>
        <taxon>Pseudomonadati</taxon>
        <taxon>Pseudomonadota</taxon>
        <taxon>Alphaproteobacteria</taxon>
        <taxon>Hyphomicrobiales</taxon>
        <taxon>Nitrobacteraceae</taxon>
        <taxon>Rhodoplanes</taxon>
    </lineage>
</organism>
<gene>
    <name evidence="2" type="ORF">CH338_30950</name>
</gene>
<accession>A0A327JLC0</accession>
<protein>
    <submittedName>
        <fullName evidence="2">Uncharacterized protein</fullName>
    </submittedName>
</protein>
<keyword evidence="3" id="KW-1185">Reference proteome</keyword>
<dbReference type="AlphaFoldDB" id="A0A327JLC0"/>